<keyword evidence="12" id="KW-1185">Reference proteome</keyword>
<dbReference type="GO" id="GO:0006355">
    <property type="term" value="P:regulation of DNA-templated transcription"/>
    <property type="evidence" value="ECO:0007669"/>
    <property type="project" value="InterPro"/>
</dbReference>
<keyword evidence="5 8" id="KW-0371">Homeobox</keyword>
<evidence type="ECO:0000259" key="10">
    <source>
        <dbReference type="PROSITE" id="PS50071"/>
    </source>
</evidence>
<evidence type="ECO:0000256" key="9">
    <source>
        <dbReference type="SAM" id="MobiDB-lite"/>
    </source>
</evidence>
<dbReference type="Pfam" id="PF07526">
    <property type="entry name" value="POX"/>
    <property type="match status" value="1"/>
</dbReference>
<evidence type="ECO:0000256" key="8">
    <source>
        <dbReference type="PROSITE-ProRule" id="PRU00108"/>
    </source>
</evidence>
<evidence type="ECO:0000256" key="2">
    <source>
        <dbReference type="ARBA" id="ARBA00006454"/>
    </source>
</evidence>
<dbReference type="Gene3D" id="1.10.10.60">
    <property type="entry name" value="Homeodomain-like"/>
    <property type="match status" value="1"/>
</dbReference>
<reference evidence="11 12" key="1">
    <citation type="submission" date="2019-09" db="EMBL/GenBank/DDBJ databases">
        <title>A chromosome-level genome assembly of the Chinese tupelo Nyssa sinensis.</title>
        <authorList>
            <person name="Yang X."/>
            <person name="Kang M."/>
            <person name="Yang Y."/>
            <person name="Xiong H."/>
            <person name="Wang M."/>
            <person name="Zhang Z."/>
            <person name="Wang Z."/>
            <person name="Wu H."/>
            <person name="Ma T."/>
            <person name="Liu J."/>
            <person name="Xi Z."/>
        </authorList>
    </citation>
    <scope>NUCLEOTIDE SEQUENCE [LARGE SCALE GENOMIC DNA]</scope>
    <source>
        <strain evidence="11">J267</strain>
        <tissue evidence="11">Leaf</tissue>
    </source>
</reference>
<comment type="subcellular location">
    <subcellularLocation>
        <location evidence="1 8">Nucleus</location>
    </subcellularLocation>
</comment>
<protein>
    <recommendedName>
        <fullName evidence="10">Homeobox domain-containing protein</fullName>
    </recommendedName>
</protein>
<organism evidence="11 12">
    <name type="scientific">Nyssa sinensis</name>
    <dbReference type="NCBI Taxonomy" id="561372"/>
    <lineage>
        <taxon>Eukaryota</taxon>
        <taxon>Viridiplantae</taxon>
        <taxon>Streptophyta</taxon>
        <taxon>Embryophyta</taxon>
        <taxon>Tracheophyta</taxon>
        <taxon>Spermatophyta</taxon>
        <taxon>Magnoliopsida</taxon>
        <taxon>eudicotyledons</taxon>
        <taxon>Gunneridae</taxon>
        <taxon>Pentapetalae</taxon>
        <taxon>asterids</taxon>
        <taxon>Cornales</taxon>
        <taxon>Nyssaceae</taxon>
        <taxon>Nyssa</taxon>
    </lineage>
</organism>
<dbReference type="SMART" id="SM00389">
    <property type="entry name" value="HOX"/>
    <property type="match status" value="1"/>
</dbReference>
<gene>
    <name evidence="11" type="ORF">F0562_027187</name>
</gene>
<dbReference type="InterPro" id="IPR009057">
    <property type="entry name" value="Homeodomain-like_sf"/>
</dbReference>
<keyword evidence="7 8" id="KW-0539">Nucleus</keyword>
<feature type="domain" description="Homeobox" evidence="10">
    <location>
        <begin position="306"/>
        <end position="369"/>
    </location>
</feature>
<proteinExistence type="inferred from homology"/>
<keyword evidence="3" id="KW-0805">Transcription regulation</keyword>
<evidence type="ECO:0000256" key="5">
    <source>
        <dbReference type="ARBA" id="ARBA00023155"/>
    </source>
</evidence>
<dbReference type="SMART" id="SM00574">
    <property type="entry name" value="POX"/>
    <property type="match status" value="1"/>
</dbReference>
<evidence type="ECO:0000256" key="7">
    <source>
        <dbReference type="ARBA" id="ARBA00023242"/>
    </source>
</evidence>
<dbReference type="PROSITE" id="PS50071">
    <property type="entry name" value="HOMEOBOX_2"/>
    <property type="match status" value="1"/>
</dbReference>
<dbReference type="InterPro" id="IPR006563">
    <property type="entry name" value="POX_dom"/>
</dbReference>
<sequence length="417" mass="47000">MQPTSEQLKITTDVLVDYSASVDPQMVSRTPLHILDGEQNLQYQGISLSLATQIQSAVHMPFFQYQHTNQGPSSLLNSHAPNSGEDGCQSKELRNAKYLSCDLSGGTHNAIKLGALNNPQCSISPKDMHSGLHLSEPSCLASTKFNSKYLKAVQQLLDEVINVQRALKQHESDEHHKFRRIGLEGFKETDSNSNSYSMLPLMNGIASNLHESTTNSSCEPSPAEQLDLQNKMKKLLSMLDEADRRYKLCHFRCLRDPINSQIQVIWQSLGEQDATPNGQGGGLPCLCYVDQQLRQQRGLQQLGMMQDSWRPHRGLPESSVSILRAWMFEHFLHPYPKDSEKIMLASQTGLTRSQIANWFINARVRLWKPMVEEMYKEEFGNLEADSKSSPEQVPKAARDKSWSSEDKGEELQRTGEV</sequence>
<keyword evidence="6" id="KW-0804">Transcription</keyword>
<name>A0A5J5B4B4_9ASTE</name>
<dbReference type="OrthoDB" id="10056939at2759"/>
<evidence type="ECO:0000313" key="11">
    <source>
        <dbReference type="EMBL" id="KAA8537579.1"/>
    </source>
</evidence>
<feature type="compositionally biased region" description="Basic and acidic residues" evidence="9">
    <location>
        <begin position="396"/>
        <end position="417"/>
    </location>
</feature>
<evidence type="ECO:0000256" key="6">
    <source>
        <dbReference type="ARBA" id="ARBA00023163"/>
    </source>
</evidence>
<dbReference type="Pfam" id="PF05920">
    <property type="entry name" value="Homeobox_KN"/>
    <property type="match status" value="1"/>
</dbReference>
<keyword evidence="4 8" id="KW-0238">DNA-binding</keyword>
<accession>A0A5J5B4B4</accession>
<feature type="region of interest" description="Disordered" evidence="9">
    <location>
        <begin position="380"/>
        <end position="417"/>
    </location>
</feature>
<feature type="DNA-binding region" description="Homeobox" evidence="8">
    <location>
        <begin position="308"/>
        <end position="370"/>
    </location>
</feature>
<comment type="similarity">
    <text evidence="2">Belongs to the TALE/BELL homeobox family.</text>
</comment>
<evidence type="ECO:0000256" key="1">
    <source>
        <dbReference type="ARBA" id="ARBA00004123"/>
    </source>
</evidence>
<evidence type="ECO:0000256" key="3">
    <source>
        <dbReference type="ARBA" id="ARBA00023015"/>
    </source>
</evidence>
<dbReference type="PANTHER" id="PTHR11850">
    <property type="entry name" value="HOMEOBOX PROTEIN TRANSCRIPTION FACTORS"/>
    <property type="match status" value="1"/>
</dbReference>
<dbReference type="EMBL" id="CM018038">
    <property type="protein sequence ID" value="KAA8537579.1"/>
    <property type="molecule type" value="Genomic_DNA"/>
</dbReference>
<evidence type="ECO:0000313" key="12">
    <source>
        <dbReference type="Proteomes" id="UP000325577"/>
    </source>
</evidence>
<dbReference type="InterPro" id="IPR050224">
    <property type="entry name" value="TALE_homeobox"/>
</dbReference>
<dbReference type="GO" id="GO:0005634">
    <property type="term" value="C:nucleus"/>
    <property type="evidence" value="ECO:0007669"/>
    <property type="project" value="UniProtKB-SubCell"/>
</dbReference>
<dbReference type="Proteomes" id="UP000325577">
    <property type="component" value="Linkage Group LG15"/>
</dbReference>
<dbReference type="InterPro" id="IPR008422">
    <property type="entry name" value="KN_HD"/>
</dbReference>
<dbReference type="GO" id="GO:0003677">
    <property type="term" value="F:DNA binding"/>
    <property type="evidence" value="ECO:0007669"/>
    <property type="project" value="UniProtKB-UniRule"/>
</dbReference>
<dbReference type="SUPFAM" id="SSF46689">
    <property type="entry name" value="Homeodomain-like"/>
    <property type="match status" value="1"/>
</dbReference>
<evidence type="ECO:0000256" key="4">
    <source>
        <dbReference type="ARBA" id="ARBA00023125"/>
    </source>
</evidence>
<dbReference type="AlphaFoldDB" id="A0A5J5B4B4"/>
<dbReference type="InterPro" id="IPR001356">
    <property type="entry name" value="HD"/>
</dbReference>
<dbReference type="CDD" id="cd00086">
    <property type="entry name" value="homeodomain"/>
    <property type="match status" value="1"/>
</dbReference>